<dbReference type="GO" id="GO:0004731">
    <property type="term" value="F:purine-nucleoside phosphorylase activity"/>
    <property type="evidence" value="ECO:0007669"/>
    <property type="project" value="UniProtKB-EC"/>
</dbReference>
<dbReference type="GO" id="GO:0005737">
    <property type="term" value="C:cytoplasm"/>
    <property type="evidence" value="ECO:0007669"/>
    <property type="project" value="TreeGrafter"/>
</dbReference>
<dbReference type="Pfam" id="PF01048">
    <property type="entry name" value="PNP_UDP_1"/>
    <property type="match status" value="1"/>
</dbReference>
<dbReference type="Gene3D" id="3.40.50.1580">
    <property type="entry name" value="Nucleoside phosphorylase domain"/>
    <property type="match status" value="3"/>
</dbReference>
<evidence type="ECO:0000256" key="2">
    <source>
        <dbReference type="ARBA" id="ARBA00006751"/>
    </source>
</evidence>
<evidence type="ECO:0000256" key="4">
    <source>
        <dbReference type="ARBA" id="ARBA00022676"/>
    </source>
</evidence>
<dbReference type="InterPro" id="IPR011268">
    <property type="entry name" value="Purine_phosphorylase"/>
</dbReference>
<accession>A0AAD1Y2T3</accession>
<comment type="caution">
    <text evidence="8">The sequence shown here is derived from an EMBL/GenBank/DDBJ whole genome shotgun (WGS) entry which is preliminary data.</text>
</comment>
<organism evidence="8 9">
    <name type="scientific">Euplotes crassus</name>
    <dbReference type="NCBI Taxonomy" id="5936"/>
    <lineage>
        <taxon>Eukaryota</taxon>
        <taxon>Sar</taxon>
        <taxon>Alveolata</taxon>
        <taxon>Ciliophora</taxon>
        <taxon>Intramacronucleata</taxon>
        <taxon>Spirotrichea</taxon>
        <taxon>Hypotrichia</taxon>
        <taxon>Euplotida</taxon>
        <taxon>Euplotidae</taxon>
        <taxon>Moneuplotes</taxon>
    </lineage>
</organism>
<dbReference type="EMBL" id="CAMPGE010025973">
    <property type="protein sequence ID" value="CAI2383673.1"/>
    <property type="molecule type" value="Genomic_DNA"/>
</dbReference>
<evidence type="ECO:0000259" key="7">
    <source>
        <dbReference type="Pfam" id="PF01048"/>
    </source>
</evidence>
<comment type="similarity">
    <text evidence="2">Belongs to the PNP/MTAP phosphorylase family.</text>
</comment>
<evidence type="ECO:0000256" key="6">
    <source>
        <dbReference type="ARBA" id="ARBA00031036"/>
    </source>
</evidence>
<dbReference type="InterPro" id="IPR035994">
    <property type="entry name" value="Nucleoside_phosphorylase_sf"/>
</dbReference>
<dbReference type="InterPro" id="IPR000845">
    <property type="entry name" value="Nucleoside_phosphorylase_d"/>
</dbReference>
<dbReference type="GO" id="GO:0009116">
    <property type="term" value="P:nucleoside metabolic process"/>
    <property type="evidence" value="ECO:0007669"/>
    <property type="project" value="InterPro"/>
</dbReference>
<evidence type="ECO:0000313" key="8">
    <source>
        <dbReference type="EMBL" id="CAI2383673.1"/>
    </source>
</evidence>
<dbReference type="Proteomes" id="UP001295684">
    <property type="component" value="Unassembled WGS sequence"/>
</dbReference>
<dbReference type="NCBIfam" id="NF006054">
    <property type="entry name" value="PRK08202.1"/>
    <property type="match status" value="1"/>
</dbReference>
<sequence length="917" mass="101995">MEQSEENKNQGPELYDFETTSHYYNCLRYSAKYVSDRIGEGEVAVVLGSGLGGLVDTLENPKSIEYSDIPYMPLTSVVGHGKSLYQGTVGGKKVICWSGRVHMYEGYASHQLTFITYLSAFLGCKYIILTNSSGGCIEGMRHGSLMVSKDHLNFAGKCPIPSCFNDPRFGERNPSATLAHSKYLKDLALKVADENDIKLFEGIYTWTTGPSYETPLEALSLKRFGGGCFGMSTVPEILSAGQIGIECVVLTMITNLAAGLQEKLAHSEVHAEAIKAGPKLAGLVSKIIEQIDSEREVDMKIKDGISEHHPLPSVLMKNPKPAFPIEDSLEKAVDILNLTNCGYEKVNEAYWFMSFGAYEDIIKSAGLTNIRELPFNEIPRMPSKTSAALHSKIIFATLRNGSRVLLILNSFLEGLIPTESHFLVNLLKAYGVTSIKFILEAATTGKRENLKDGCFVVVSDYMNKTYFPPCNPNLDKFYAFKTAQKTLVSKAKSVLTEKLGNDSSDFDDISLILQDGPCHPSDANVNMYKEAGQDLITITNTAAIDEANNLGLIQITFAIVKDHGFVGNGAVNAEKIGDILFDEFSSKKISENFGYSHEVESIDKHMSQLVSLSKPLDHTKYENIEVDMPQGMDVEKFDTAIKAISDFLKLSKSSYVGLQLHHFNYNQIEDYFNIKKVVKFTSDSEITQSLPELLLCSLKSDDSYELLVIKGIIVHQVTMDPAARSMPTRILHRLGVNRFVIMANIFAVREDMKVGDLFLPNDHINISVLNSNTGINIDDWGLRFYDVSKCYHKDMNEKFEDIATKNETKVWNSSLLYVSNTKPYAGLAEKNFCEGIGEINGHLTEAVSFQGHSELMTISHMNVDSTFKSLYIGVVYEKCVKDAEGFEADQIEIEEYTKGLKKAMDSLQEFLKLEEFS</sequence>
<feature type="domain" description="Nucleoside phosphorylase" evidence="7">
    <location>
        <begin position="43"/>
        <end position="289"/>
    </location>
</feature>
<evidence type="ECO:0000313" key="9">
    <source>
        <dbReference type="Proteomes" id="UP001295684"/>
    </source>
</evidence>
<keyword evidence="5" id="KW-0808">Transferase</keyword>
<dbReference type="EC" id="2.4.2.1" evidence="3"/>
<dbReference type="PANTHER" id="PTHR11904:SF9">
    <property type="entry name" value="PURINE NUCLEOSIDE PHOSPHORYLASE-RELATED"/>
    <property type="match status" value="1"/>
</dbReference>
<proteinExistence type="inferred from homology"/>
<dbReference type="SUPFAM" id="SSF53167">
    <property type="entry name" value="Purine and uridine phosphorylases"/>
    <property type="match status" value="3"/>
</dbReference>
<keyword evidence="4" id="KW-0328">Glycosyltransferase</keyword>
<dbReference type="PANTHER" id="PTHR11904">
    <property type="entry name" value="METHYLTHIOADENOSINE/PURINE NUCLEOSIDE PHOSPHORYLASE"/>
    <property type="match status" value="1"/>
</dbReference>
<dbReference type="AlphaFoldDB" id="A0AAD1Y2T3"/>
<dbReference type="CDD" id="cd09009">
    <property type="entry name" value="PNP-EcPNPII_like"/>
    <property type="match status" value="1"/>
</dbReference>
<reference evidence="8" key="1">
    <citation type="submission" date="2023-07" db="EMBL/GenBank/DDBJ databases">
        <authorList>
            <consortium name="AG Swart"/>
            <person name="Singh M."/>
            <person name="Singh A."/>
            <person name="Seah K."/>
            <person name="Emmerich C."/>
        </authorList>
    </citation>
    <scope>NUCLEOTIDE SEQUENCE</scope>
    <source>
        <strain evidence="8">DP1</strain>
    </source>
</reference>
<evidence type="ECO:0000256" key="3">
    <source>
        <dbReference type="ARBA" id="ARBA00011886"/>
    </source>
</evidence>
<evidence type="ECO:0000256" key="5">
    <source>
        <dbReference type="ARBA" id="ARBA00022679"/>
    </source>
</evidence>
<name>A0AAD1Y2T3_EUPCR</name>
<gene>
    <name evidence="8" type="ORF">ECRASSUSDP1_LOCUS25182</name>
</gene>
<dbReference type="NCBIfam" id="TIGR01697">
    <property type="entry name" value="PNPH-PUNA-XAPA"/>
    <property type="match status" value="1"/>
</dbReference>
<protein>
    <recommendedName>
        <fullName evidence="3">purine-nucleoside phosphorylase</fullName>
        <ecNumber evidence="3">2.4.2.1</ecNumber>
    </recommendedName>
    <alternativeName>
        <fullName evidence="6">Inosine-guanosine phosphorylase</fullName>
    </alternativeName>
</protein>
<evidence type="ECO:0000256" key="1">
    <source>
        <dbReference type="ARBA" id="ARBA00005058"/>
    </source>
</evidence>
<keyword evidence="9" id="KW-1185">Reference proteome</keyword>
<comment type="pathway">
    <text evidence="1">Purine metabolism; purine nucleoside salvage.</text>
</comment>